<dbReference type="Pfam" id="PF02515">
    <property type="entry name" value="CoA_transf_3"/>
    <property type="match status" value="1"/>
</dbReference>
<gene>
    <name evidence="2" type="ORF">Ga0058931_0073</name>
    <name evidence="3" type="ORF">HLUCCA05_14365</name>
</gene>
<accession>A0A0P7W620</accession>
<dbReference type="InterPro" id="IPR050483">
    <property type="entry name" value="CoA-transferase_III_domain"/>
</dbReference>
<dbReference type="PATRIC" id="fig|1666912.4.peg.736"/>
<dbReference type="PANTHER" id="PTHR48207">
    <property type="entry name" value="SUCCINATE--HYDROXYMETHYLGLUTARATE COA-TRANSFERASE"/>
    <property type="match status" value="1"/>
</dbReference>
<dbReference type="Gene3D" id="3.40.50.10540">
    <property type="entry name" value="Crotonobetainyl-coa:carnitine coa-transferase, domain 1"/>
    <property type="match status" value="1"/>
</dbReference>
<dbReference type="RefSeq" id="WP_072244219.1">
    <property type="nucleotide sequence ID" value="NZ_FBYC01000001.1"/>
</dbReference>
<dbReference type="GO" id="GO:0033608">
    <property type="term" value="F:formyl-CoA transferase activity"/>
    <property type="evidence" value="ECO:0007669"/>
    <property type="project" value="UniProtKB-EC"/>
</dbReference>
<organism evidence="3 4">
    <name type="scientific">Roseibaca calidilacus</name>
    <dbReference type="NCBI Taxonomy" id="1666912"/>
    <lineage>
        <taxon>Bacteria</taxon>
        <taxon>Pseudomonadati</taxon>
        <taxon>Pseudomonadota</taxon>
        <taxon>Alphaproteobacteria</taxon>
        <taxon>Rhodobacterales</taxon>
        <taxon>Paracoccaceae</taxon>
        <taxon>Roseinatronobacter</taxon>
    </lineage>
</organism>
<dbReference type="InterPro" id="IPR023606">
    <property type="entry name" value="CoA-Trfase_III_dom_1_sf"/>
</dbReference>
<protein>
    <submittedName>
        <fullName evidence="2">Formyl-CoA transferase</fullName>
    </submittedName>
    <submittedName>
        <fullName evidence="3">Putative acyl-CoA transferases/carnitine dehydratase</fullName>
        <ecNumber evidence="3">2.8.3.16</ecNumber>
    </submittedName>
</protein>
<evidence type="ECO:0000313" key="4">
    <source>
        <dbReference type="Proteomes" id="UP000050413"/>
    </source>
</evidence>
<keyword evidence="1 3" id="KW-0808">Transferase</keyword>
<evidence type="ECO:0000313" key="5">
    <source>
        <dbReference type="Proteomes" id="UP000182045"/>
    </source>
</evidence>
<dbReference type="OrthoDB" id="7208981at2"/>
<dbReference type="EMBL" id="LJSG01000021">
    <property type="protein sequence ID" value="KPP89517.1"/>
    <property type="molecule type" value="Genomic_DNA"/>
</dbReference>
<dbReference type="Gene3D" id="3.30.1540.10">
    <property type="entry name" value="formyl-coa transferase, domain 3"/>
    <property type="match status" value="1"/>
</dbReference>
<dbReference type="SUPFAM" id="SSF89796">
    <property type="entry name" value="CoA-transferase family III (CaiB/BaiF)"/>
    <property type="match status" value="1"/>
</dbReference>
<dbReference type="EC" id="2.8.3.16" evidence="3"/>
<proteinExistence type="predicted"/>
<dbReference type="InterPro" id="IPR003673">
    <property type="entry name" value="CoA-Trfase_fam_III"/>
</dbReference>
<keyword evidence="5" id="KW-1185">Reference proteome</keyword>
<dbReference type="PANTHER" id="PTHR48207:SF4">
    <property type="entry name" value="BLL6097 PROTEIN"/>
    <property type="match status" value="1"/>
</dbReference>
<dbReference type="EMBL" id="FBYC01000001">
    <property type="protein sequence ID" value="CUX79395.1"/>
    <property type="molecule type" value="Genomic_DNA"/>
</dbReference>
<dbReference type="Proteomes" id="UP000050413">
    <property type="component" value="Unassembled WGS sequence"/>
</dbReference>
<sequence length="398" mass="41805">MATDPLAGITVLDLTNVLAGPFACHQLAHLGADVIKVETVGRGDLARNLGADPALSAQGMGISFLAQNAGKRSLTLNLKDPRGKEALRRLVRRADVLVENFRPGVMDRLGLGFDALKAENPNLIYCAISGFGQTGPWATRPAYDQIVQGASGVMSVTGAADGTPTRVGYPLADTVGGLTAAMTICAALNANPRGAFIDIPMVDAVLATMGWVVSNHLIGGITPERQGNENPTSAPSGAFQCADGLLNIAANKDEQWQALAQHLGRADLLEHPDFATREDRKRNRLRLRAELETVLTTRPASDWADALNAIGVPAGAVMSVPDILSHPQITTRDLLARFDNTPGVGRAIDVLRIGALINGVRPAVATPPPALGADSDAILRDLGYSAQDIATFRAEGVT</sequence>
<reference evidence="3 4" key="1">
    <citation type="submission" date="2015-09" db="EMBL/GenBank/DDBJ databases">
        <title>Identification and resolution of microdiversity through metagenomic sequencing of parallel consortia.</title>
        <authorList>
            <person name="Nelson W.C."/>
            <person name="Romine M.F."/>
            <person name="Lindemann S.R."/>
        </authorList>
    </citation>
    <scope>NUCLEOTIDE SEQUENCE [LARGE SCALE GENOMIC DNA]</scope>
    <source>
        <strain evidence="3">HL-91</strain>
    </source>
</reference>
<dbReference type="Proteomes" id="UP000182045">
    <property type="component" value="Unassembled WGS sequence"/>
</dbReference>
<dbReference type="STRING" id="1666912.Ga0058931_0073"/>
<comment type="caution">
    <text evidence="3">The sequence shown here is derived from an EMBL/GenBank/DDBJ whole genome shotgun (WGS) entry which is preliminary data.</text>
</comment>
<name>A0A0P7W620_9RHOB</name>
<evidence type="ECO:0000313" key="3">
    <source>
        <dbReference type="EMBL" id="KPP89517.1"/>
    </source>
</evidence>
<dbReference type="AlphaFoldDB" id="A0A0P7W620"/>
<evidence type="ECO:0000313" key="2">
    <source>
        <dbReference type="EMBL" id="CUX79395.1"/>
    </source>
</evidence>
<reference evidence="2 5" key="2">
    <citation type="submission" date="2016-01" db="EMBL/GenBank/DDBJ databases">
        <authorList>
            <person name="Varghese N."/>
        </authorList>
    </citation>
    <scope>NUCLEOTIDE SEQUENCE [LARGE SCALE GENOMIC DNA]</scope>
    <source>
        <strain evidence="2 5">HL-91</strain>
    </source>
</reference>
<dbReference type="InterPro" id="IPR044855">
    <property type="entry name" value="CoA-Trfase_III_dom3_sf"/>
</dbReference>
<evidence type="ECO:0000256" key="1">
    <source>
        <dbReference type="ARBA" id="ARBA00022679"/>
    </source>
</evidence>